<dbReference type="AlphaFoldDB" id="C6HHX5"/>
<dbReference type="PANTHER" id="PTHR12415">
    <property type="entry name" value="TYROSYL-DNA PHOSPHODIESTERASE 1"/>
    <property type="match status" value="1"/>
</dbReference>
<dbReference type="HOGENOM" id="CLU_087497_0_0_1"/>
<dbReference type="GO" id="GO:0017005">
    <property type="term" value="F:3'-tyrosyl-DNA phosphodiesterase activity"/>
    <property type="evidence" value="ECO:0007669"/>
    <property type="project" value="TreeGrafter"/>
</dbReference>
<dbReference type="PANTHER" id="PTHR12415:SF4">
    <property type="entry name" value="TYROSYL-DNA PHOSPHODIESTERASE DOMAIN-CONTAINING PROTEIN"/>
    <property type="match status" value="1"/>
</dbReference>
<dbReference type="GO" id="GO:0005634">
    <property type="term" value="C:nucleus"/>
    <property type="evidence" value="ECO:0007669"/>
    <property type="project" value="InterPro"/>
</dbReference>
<proteinExistence type="predicted"/>
<dbReference type="Proteomes" id="UP000002624">
    <property type="component" value="Unassembled WGS sequence"/>
</dbReference>
<dbReference type="Pfam" id="PF06087">
    <property type="entry name" value="Tyr-DNA_phospho"/>
    <property type="match status" value="1"/>
</dbReference>
<dbReference type="SUPFAM" id="SSF56024">
    <property type="entry name" value="Phospholipase D/nuclease"/>
    <property type="match status" value="1"/>
</dbReference>
<sequence length="183" mass="20500">MAQSGRTNSVSISHRSTLFVIPKWYNSATFPKDIMRDNISRREGLLMHNKMLFVRPDKPITSVKNNSIRYSGWTYVGSANLSESAWGRLVLDRATTKPKLNCRNWECGVVIPIRHNDEEKSSYIPSTRGITTSVAESGGGNTSAGSDDGSRVASVFEPTVPVPMKVPAQRYHGRDRPFFYMED</sequence>
<dbReference type="GO" id="GO:0003697">
    <property type="term" value="F:single-stranded DNA binding"/>
    <property type="evidence" value="ECO:0007669"/>
    <property type="project" value="TreeGrafter"/>
</dbReference>
<reference evidence="4" key="1">
    <citation type="submission" date="2009-05" db="EMBL/GenBank/DDBJ databases">
        <title>The genome sequence of Ajellomyces capsulatus strain H143.</title>
        <authorList>
            <person name="Champion M."/>
            <person name="Cuomo C.A."/>
            <person name="Ma L.-J."/>
            <person name="Henn M.R."/>
            <person name="Sil A."/>
            <person name="Goldman B."/>
            <person name="Young S.K."/>
            <person name="Kodira C.D."/>
            <person name="Zeng Q."/>
            <person name="Koehrsen M."/>
            <person name="Alvarado L."/>
            <person name="Berlin A.M."/>
            <person name="Borenstein D."/>
            <person name="Chen Z."/>
            <person name="Engels R."/>
            <person name="Freedman E."/>
            <person name="Gellesch M."/>
            <person name="Goldberg J."/>
            <person name="Griggs A."/>
            <person name="Gujja S."/>
            <person name="Heiman D.I."/>
            <person name="Hepburn T.A."/>
            <person name="Howarth C."/>
            <person name="Jen D."/>
            <person name="Larson L."/>
            <person name="Lewis B."/>
            <person name="Mehta T."/>
            <person name="Park D."/>
            <person name="Pearson M."/>
            <person name="Roberts A."/>
            <person name="Saif S."/>
            <person name="Shea T.D."/>
            <person name="Shenoy N."/>
            <person name="Sisk P."/>
            <person name="Stolte C."/>
            <person name="Sykes S."/>
            <person name="Walk T."/>
            <person name="White J."/>
            <person name="Yandava C."/>
            <person name="Klein B."/>
            <person name="McEwen J.G."/>
            <person name="Puccia R."/>
            <person name="Goldman G.H."/>
            <person name="Felipe M.S."/>
            <person name="Nino-Vega G."/>
            <person name="San-Blas G."/>
            <person name="Taylor J.W."/>
            <person name="Mendoza L."/>
            <person name="Galagan J.E."/>
            <person name="Nusbaum C."/>
            <person name="Birren B.W."/>
        </authorList>
    </citation>
    <scope>NUCLEOTIDE SEQUENCE [LARGE SCALE GENOMIC DNA]</scope>
    <source>
        <strain evidence="4">H143</strain>
    </source>
</reference>
<dbReference type="GO" id="GO:0003690">
    <property type="term" value="F:double-stranded DNA binding"/>
    <property type="evidence" value="ECO:0007669"/>
    <property type="project" value="TreeGrafter"/>
</dbReference>
<dbReference type="VEuPathDB" id="FungiDB:HCDG_05806"/>
<dbReference type="OrthoDB" id="47785at2759"/>
<evidence type="ECO:0000313" key="4">
    <source>
        <dbReference type="Proteomes" id="UP000002624"/>
    </source>
</evidence>
<dbReference type="OMA" id="DCAGWAY"/>
<feature type="site" description="Interaction with DNA" evidence="1">
    <location>
        <position position="82"/>
    </location>
</feature>
<gene>
    <name evidence="3" type="ORF">HCDG_05806</name>
</gene>
<dbReference type="EMBL" id="GG692427">
    <property type="protein sequence ID" value="EER40409.1"/>
    <property type="molecule type" value="Genomic_DNA"/>
</dbReference>
<organism evidence="3 4">
    <name type="scientific">Ajellomyces capsulatus (strain H143)</name>
    <name type="common">Darling's disease fungus</name>
    <name type="synonym">Histoplasma capsulatum</name>
    <dbReference type="NCBI Taxonomy" id="544712"/>
    <lineage>
        <taxon>Eukaryota</taxon>
        <taxon>Fungi</taxon>
        <taxon>Dikarya</taxon>
        <taxon>Ascomycota</taxon>
        <taxon>Pezizomycotina</taxon>
        <taxon>Eurotiomycetes</taxon>
        <taxon>Eurotiomycetidae</taxon>
        <taxon>Onygenales</taxon>
        <taxon>Ajellomycetaceae</taxon>
        <taxon>Histoplasma</taxon>
    </lineage>
</organism>
<evidence type="ECO:0000256" key="2">
    <source>
        <dbReference type="SAM" id="MobiDB-lite"/>
    </source>
</evidence>
<name>C6HHX5_AJECH</name>
<evidence type="ECO:0000313" key="3">
    <source>
        <dbReference type="EMBL" id="EER40409.1"/>
    </source>
</evidence>
<dbReference type="Gene3D" id="3.30.870.10">
    <property type="entry name" value="Endonuclease Chain A"/>
    <property type="match status" value="1"/>
</dbReference>
<dbReference type="InterPro" id="IPR010347">
    <property type="entry name" value="Tdp1"/>
</dbReference>
<accession>C6HHX5</accession>
<dbReference type="STRING" id="544712.C6HHX5"/>
<dbReference type="GO" id="GO:0006281">
    <property type="term" value="P:DNA repair"/>
    <property type="evidence" value="ECO:0007669"/>
    <property type="project" value="InterPro"/>
</dbReference>
<evidence type="ECO:0000256" key="1">
    <source>
        <dbReference type="PIRSR" id="PIRSR610347-3"/>
    </source>
</evidence>
<feature type="region of interest" description="Disordered" evidence="2">
    <location>
        <begin position="130"/>
        <end position="152"/>
    </location>
</feature>
<protein>
    <submittedName>
        <fullName evidence="3">Tyrosyl-DNA phosphodiesterase domain-containing protein</fullName>
    </submittedName>
</protein>